<name>Q5VQ45_ORYSJ</name>
<dbReference type="EMBL" id="AP003491">
    <property type="protein sequence ID" value="BAD68430.1"/>
    <property type="molecule type" value="Genomic_DNA"/>
</dbReference>
<organism evidence="2 3">
    <name type="scientific">Oryza sativa subsp. japonica</name>
    <name type="common">Rice</name>
    <dbReference type="NCBI Taxonomy" id="39947"/>
    <lineage>
        <taxon>Eukaryota</taxon>
        <taxon>Viridiplantae</taxon>
        <taxon>Streptophyta</taxon>
        <taxon>Embryophyta</taxon>
        <taxon>Tracheophyta</taxon>
        <taxon>Spermatophyta</taxon>
        <taxon>Magnoliopsida</taxon>
        <taxon>Liliopsida</taxon>
        <taxon>Poales</taxon>
        <taxon>Poaceae</taxon>
        <taxon>BOP clade</taxon>
        <taxon>Oryzoideae</taxon>
        <taxon>Oryzeae</taxon>
        <taxon>Oryzinae</taxon>
        <taxon>Oryza</taxon>
        <taxon>Oryza sativa</taxon>
    </lineage>
</organism>
<sequence>MGSNANQIQLGEWWGDEDDGRASMKMTTTTMERWEDTADVRELLEQEGCSSKVDPSCTIPSIKLIVPIFIASSLAGEK</sequence>
<evidence type="ECO:0000313" key="2">
    <source>
        <dbReference type="EMBL" id="BAD68430.1"/>
    </source>
</evidence>
<dbReference type="Proteomes" id="UP000000763">
    <property type="component" value="Chromosome 6"/>
</dbReference>
<reference evidence="3" key="2">
    <citation type="journal article" date="2008" name="Nucleic Acids Res.">
        <title>The rice annotation project database (RAP-DB): 2008 update.</title>
        <authorList>
            <consortium name="The rice annotation project (RAP)"/>
        </authorList>
    </citation>
    <scope>GENOME REANNOTATION</scope>
    <source>
        <strain evidence="3">cv. Nipponbare</strain>
    </source>
</reference>
<accession>Q5VQ45</accession>
<proteinExistence type="predicted"/>
<evidence type="ECO:0000256" key="1">
    <source>
        <dbReference type="SAM" id="MobiDB-lite"/>
    </source>
</evidence>
<feature type="region of interest" description="Disordered" evidence="1">
    <location>
        <begin position="1"/>
        <end position="21"/>
    </location>
</feature>
<evidence type="ECO:0000313" key="3">
    <source>
        <dbReference type="Proteomes" id="UP000000763"/>
    </source>
</evidence>
<gene>
    <name evidence="2" type="primary">P0662B01.15</name>
</gene>
<dbReference type="AlphaFoldDB" id="Q5VQ45"/>
<protein>
    <submittedName>
        <fullName evidence="2">Uncharacterized protein</fullName>
    </submittedName>
</protein>
<reference evidence="3" key="1">
    <citation type="journal article" date="2005" name="Nature">
        <title>The map-based sequence of the rice genome.</title>
        <authorList>
            <consortium name="International rice genome sequencing project (IRGSP)"/>
            <person name="Matsumoto T."/>
            <person name="Wu J."/>
            <person name="Kanamori H."/>
            <person name="Katayose Y."/>
            <person name="Fujisawa M."/>
            <person name="Namiki N."/>
            <person name="Mizuno H."/>
            <person name="Yamamoto K."/>
            <person name="Antonio B.A."/>
            <person name="Baba T."/>
            <person name="Sakata K."/>
            <person name="Nagamura Y."/>
            <person name="Aoki H."/>
            <person name="Arikawa K."/>
            <person name="Arita K."/>
            <person name="Bito T."/>
            <person name="Chiden Y."/>
            <person name="Fujitsuka N."/>
            <person name="Fukunaka R."/>
            <person name="Hamada M."/>
            <person name="Harada C."/>
            <person name="Hayashi A."/>
            <person name="Hijishita S."/>
            <person name="Honda M."/>
            <person name="Hosokawa S."/>
            <person name="Ichikawa Y."/>
            <person name="Idonuma A."/>
            <person name="Iijima M."/>
            <person name="Ikeda M."/>
            <person name="Ikeno M."/>
            <person name="Ito K."/>
            <person name="Ito S."/>
            <person name="Ito T."/>
            <person name="Ito Y."/>
            <person name="Ito Y."/>
            <person name="Iwabuchi A."/>
            <person name="Kamiya K."/>
            <person name="Karasawa W."/>
            <person name="Kurita K."/>
            <person name="Katagiri S."/>
            <person name="Kikuta A."/>
            <person name="Kobayashi H."/>
            <person name="Kobayashi N."/>
            <person name="Machita K."/>
            <person name="Maehara T."/>
            <person name="Masukawa M."/>
            <person name="Mizubayashi T."/>
            <person name="Mukai Y."/>
            <person name="Nagasaki H."/>
            <person name="Nagata Y."/>
            <person name="Naito S."/>
            <person name="Nakashima M."/>
            <person name="Nakama Y."/>
            <person name="Nakamichi Y."/>
            <person name="Nakamura M."/>
            <person name="Meguro A."/>
            <person name="Negishi M."/>
            <person name="Ohta I."/>
            <person name="Ohta T."/>
            <person name="Okamoto M."/>
            <person name="Ono N."/>
            <person name="Saji S."/>
            <person name="Sakaguchi M."/>
            <person name="Sakai K."/>
            <person name="Shibata M."/>
            <person name="Shimokawa T."/>
            <person name="Song J."/>
            <person name="Takazaki Y."/>
            <person name="Terasawa K."/>
            <person name="Tsugane M."/>
            <person name="Tsuji K."/>
            <person name="Ueda S."/>
            <person name="Waki K."/>
            <person name="Yamagata H."/>
            <person name="Yamamoto M."/>
            <person name="Yamamoto S."/>
            <person name="Yamane H."/>
            <person name="Yoshiki S."/>
            <person name="Yoshihara R."/>
            <person name="Yukawa K."/>
            <person name="Zhong H."/>
            <person name="Yano M."/>
            <person name="Yuan Q."/>
            <person name="Ouyang S."/>
            <person name="Liu J."/>
            <person name="Jones K.M."/>
            <person name="Gansberger K."/>
            <person name="Moffat K."/>
            <person name="Hill J."/>
            <person name="Bera J."/>
            <person name="Fadrosh D."/>
            <person name="Jin S."/>
            <person name="Johri S."/>
            <person name="Kim M."/>
            <person name="Overton L."/>
            <person name="Reardon M."/>
            <person name="Tsitrin T."/>
            <person name="Vuong H."/>
            <person name="Weaver B."/>
            <person name="Ciecko A."/>
            <person name="Tallon L."/>
            <person name="Jackson J."/>
            <person name="Pai G."/>
            <person name="Aken S.V."/>
            <person name="Utterback T."/>
            <person name="Reidmuller S."/>
            <person name="Feldblyum T."/>
            <person name="Hsiao J."/>
            <person name="Zismann V."/>
            <person name="Iobst S."/>
            <person name="de Vazeille A.R."/>
            <person name="Buell C.R."/>
            <person name="Ying K."/>
            <person name="Li Y."/>
            <person name="Lu T."/>
            <person name="Huang Y."/>
            <person name="Zhao Q."/>
            <person name="Feng Q."/>
            <person name="Zhang L."/>
            <person name="Zhu J."/>
            <person name="Weng Q."/>
            <person name="Mu J."/>
            <person name="Lu Y."/>
            <person name="Fan D."/>
            <person name="Liu Y."/>
            <person name="Guan J."/>
            <person name="Zhang Y."/>
            <person name="Yu S."/>
            <person name="Liu X."/>
            <person name="Zhang Y."/>
            <person name="Hong G."/>
            <person name="Han B."/>
            <person name="Choisne N."/>
            <person name="Demange N."/>
            <person name="Orjeda G."/>
            <person name="Samain S."/>
            <person name="Cattolico L."/>
            <person name="Pelletier E."/>
            <person name="Couloux A."/>
            <person name="Segurens B."/>
            <person name="Wincker P."/>
            <person name="D'Hont A."/>
            <person name="Scarpelli C."/>
            <person name="Weissenbach J."/>
            <person name="Salanoubat M."/>
            <person name="Quetier F."/>
            <person name="Yu Y."/>
            <person name="Kim H.R."/>
            <person name="Rambo T."/>
            <person name="Currie J."/>
            <person name="Collura K."/>
            <person name="Luo M."/>
            <person name="Yang T."/>
            <person name="Ammiraju J.S.S."/>
            <person name="Engler F."/>
            <person name="Soderlund C."/>
            <person name="Wing R.A."/>
            <person name="Palmer L.E."/>
            <person name="de la Bastide M."/>
            <person name="Spiegel L."/>
            <person name="Nascimento L."/>
            <person name="Zutavern T."/>
            <person name="O'Shaughnessy A."/>
            <person name="Dike S."/>
            <person name="Dedhia N."/>
            <person name="Preston R."/>
            <person name="Balija V."/>
            <person name="McCombie W.R."/>
            <person name="Chow T."/>
            <person name="Chen H."/>
            <person name="Chung M."/>
            <person name="Chen C."/>
            <person name="Shaw J."/>
            <person name="Wu H."/>
            <person name="Hsiao K."/>
            <person name="Chao Y."/>
            <person name="Chu M."/>
            <person name="Cheng C."/>
            <person name="Hour A."/>
            <person name="Lee P."/>
            <person name="Lin S."/>
            <person name="Lin Y."/>
            <person name="Liou J."/>
            <person name="Liu S."/>
            <person name="Hsing Y."/>
            <person name="Raghuvanshi S."/>
            <person name="Mohanty A."/>
            <person name="Bharti A.K."/>
            <person name="Gaur A."/>
            <person name="Gupta V."/>
            <person name="Kumar D."/>
            <person name="Ravi V."/>
            <person name="Vij S."/>
            <person name="Kapur A."/>
            <person name="Khurana P."/>
            <person name="Khurana P."/>
            <person name="Khurana J.P."/>
            <person name="Tyagi A.K."/>
            <person name="Gaikwad K."/>
            <person name="Singh A."/>
            <person name="Dalal V."/>
            <person name="Srivastava S."/>
            <person name="Dixit A."/>
            <person name="Pal A.K."/>
            <person name="Ghazi I.A."/>
            <person name="Yadav M."/>
            <person name="Pandit A."/>
            <person name="Bhargava A."/>
            <person name="Sureshbabu K."/>
            <person name="Batra K."/>
            <person name="Sharma T.R."/>
            <person name="Mohapatra T."/>
            <person name="Singh N.K."/>
            <person name="Messing J."/>
            <person name="Nelson A.B."/>
            <person name="Fuks G."/>
            <person name="Kavchok S."/>
            <person name="Keizer G."/>
            <person name="Linton E."/>
            <person name="Llaca V."/>
            <person name="Song R."/>
            <person name="Tanyolac B."/>
            <person name="Young S."/>
            <person name="Ho-Il K."/>
            <person name="Hahn J.H."/>
            <person name="Sangsakoo G."/>
            <person name="Vanavichit A."/>
            <person name="de Mattos Luiz.A.T."/>
            <person name="Zimmer P.D."/>
            <person name="Malone G."/>
            <person name="Dellagostin O."/>
            <person name="de Oliveira A.C."/>
            <person name="Bevan M."/>
            <person name="Bancroft I."/>
            <person name="Minx P."/>
            <person name="Cordum H."/>
            <person name="Wilson R."/>
            <person name="Cheng Z."/>
            <person name="Jin W."/>
            <person name="Jiang J."/>
            <person name="Leong S.A."/>
            <person name="Iwama H."/>
            <person name="Gojobori T."/>
            <person name="Itoh T."/>
            <person name="Niimura Y."/>
            <person name="Fujii Y."/>
            <person name="Habara T."/>
            <person name="Sakai H."/>
            <person name="Sato Y."/>
            <person name="Wilson G."/>
            <person name="Kumar K."/>
            <person name="McCouch S."/>
            <person name="Juretic N."/>
            <person name="Hoen D."/>
            <person name="Wright S."/>
            <person name="Bruskiewich R."/>
            <person name="Bureau T."/>
            <person name="Miyao A."/>
            <person name="Hirochika H."/>
            <person name="Nishikawa T."/>
            <person name="Kadowaki K."/>
            <person name="Sugiura M."/>
            <person name="Burr B."/>
            <person name="Sasaki T."/>
        </authorList>
    </citation>
    <scope>NUCLEOTIDE SEQUENCE [LARGE SCALE GENOMIC DNA]</scope>
    <source>
        <strain evidence="3">cv. Nipponbare</strain>
    </source>
</reference>